<dbReference type="PRINTS" id="PR00081">
    <property type="entry name" value="GDHRDH"/>
</dbReference>
<dbReference type="PRINTS" id="PR00080">
    <property type="entry name" value="SDRFAMILY"/>
</dbReference>
<dbReference type="EMBL" id="BAAAZP010000101">
    <property type="protein sequence ID" value="GAA3683670.1"/>
    <property type="molecule type" value="Genomic_DNA"/>
</dbReference>
<dbReference type="SMART" id="SM00822">
    <property type="entry name" value="PKS_KR"/>
    <property type="match status" value="1"/>
</dbReference>
<dbReference type="InterPro" id="IPR002347">
    <property type="entry name" value="SDR_fam"/>
</dbReference>
<name>A0ABP7C8S5_9ACTN</name>
<evidence type="ECO:0000256" key="1">
    <source>
        <dbReference type="ARBA" id="ARBA00006484"/>
    </source>
</evidence>
<dbReference type="PANTHER" id="PTHR44196:SF1">
    <property type="entry name" value="DEHYDROGENASE_REDUCTASE SDR FAMILY MEMBER 7B"/>
    <property type="match status" value="1"/>
</dbReference>
<dbReference type="InterPro" id="IPR036291">
    <property type="entry name" value="NAD(P)-bd_dom_sf"/>
</dbReference>
<accession>A0ABP7C8S5</accession>
<dbReference type="Pfam" id="PF00106">
    <property type="entry name" value="adh_short"/>
    <property type="match status" value="1"/>
</dbReference>
<evidence type="ECO:0000313" key="6">
    <source>
        <dbReference type="Proteomes" id="UP001500902"/>
    </source>
</evidence>
<sequence>MAIRCIYTKKEERMNPFFANKVVLVTGASRGIGRAVALAFAREGAQLVLAARSADRLAQVESEIRDLNSEALSVPTDVTSPGAVTALVDAAMNRFGRIDVLVNNAGIGKVGGIESAAFEDDVRRTLQASLFGMINVTQRVLPILRQQGSGTIVNMSSVMGRKAFSRFGSYAIVMHAVSAFSDSLRQEVASGDIRVSVIHPALTATDLLREAEEAEMPPPFRHMTPLSSEDVARAVVAAVRSRKRRVVLPRTANMLLLGEALSPRIGDLIATALTLRPIARLLGMSRGKTYHETILSHPKPMKRPG</sequence>
<proteinExistence type="inferred from homology"/>
<comment type="similarity">
    <text evidence="1 3">Belongs to the short-chain dehydrogenases/reductases (SDR) family.</text>
</comment>
<gene>
    <name evidence="5" type="ORF">GCM10022224_055270</name>
</gene>
<evidence type="ECO:0000259" key="4">
    <source>
        <dbReference type="SMART" id="SM00822"/>
    </source>
</evidence>
<keyword evidence="6" id="KW-1185">Reference proteome</keyword>
<keyword evidence="2" id="KW-0560">Oxidoreductase</keyword>
<evidence type="ECO:0000256" key="3">
    <source>
        <dbReference type="RuleBase" id="RU000363"/>
    </source>
</evidence>
<protein>
    <submittedName>
        <fullName evidence="5">SDR family oxidoreductase</fullName>
    </submittedName>
</protein>
<dbReference type="CDD" id="cd05233">
    <property type="entry name" value="SDR_c"/>
    <property type="match status" value="1"/>
</dbReference>
<organism evidence="5 6">
    <name type="scientific">Nonomuraea antimicrobica</name>
    <dbReference type="NCBI Taxonomy" id="561173"/>
    <lineage>
        <taxon>Bacteria</taxon>
        <taxon>Bacillati</taxon>
        <taxon>Actinomycetota</taxon>
        <taxon>Actinomycetes</taxon>
        <taxon>Streptosporangiales</taxon>
        <taxon>Streptosporangiaceae</taxon>
        <taxon>Nonomuraea</taxon>
    </lineage>
</organism>
<dbReference type="SUPFAM" id="SSF51735">
    <property type="entry name" value="NAD(P)-binding Rossmann-fold domains"/>
    <property type="match status" value="1"/>
</dbReference>
<dbReference type="InterPro" id="IPR057326">
    <property type="entry name" value="KR_dom"/>
</dbReference>
<reference evidence="6" key="1">
    <citation type="journal article" date="2019" name="Int. J. Syst. Evol. Microbiol.">
        <title>The Global Catalogue of Microorganisms (GCM) 10K type strain sequencing project: providing services to taxonomists for standard genome sequencing and annotation.</title>
        <authorList>
            <consortium name="The Broad Institute Genomics Platform"/>
            <consortium name="The Broad Institute Genome Sequencing Center for Infectious Disease"/>
            <person name="Wu L."/>
            <person name="Ma J."/>
        </authorList>
    </citation>
    <scope>NUCLEOTIDE SEQUENCE [LARGE SCALE GENOMIC DNA]</scope>
    <source>
        <strain evidence="6">JCM 16904</strain>
    </source>
</reference>
<feature type="domain" description="Ketoreductase" evidence="4">
    <location>
        <begin position="21"/>
        <end position="205"/>
    </location>
</feature>
<dbReference type="PANTHER" id="PTHR44196">
    <property type="entry name" value="DEHYDROGENASE/REDUCTASE SDR FAMILY MEMBER 7B"/>
    <property type="match status" value="1"/>
</dbReference>
<evidence type="ECO:0000313" key="5">
    <source>
        <dbReference type="EMBL" id="GAA3683670.1"/>
    </source>
</evidence>
<evidence type="ECO:0000256" key="2">
    <source>
        <dbReference type="ARBA" id="ARBA00023002"/>
    </source>
</evidence>
<dbReference type="Proteomes" id="UP001500902">
    <property type="component" value="Unassembled WGS sequence"/>
</dbReference>
<comment type="caution">
    <text evidence="5">The sequence shown here is derived from an EMBL/GenBank/DDBJ whole genome shotgun (WGS) entry which is preliminary data.</text>
</comment>
<dbReference type="Gene3D" id="3.40.50.720">
    <property type="entry name" value="NAD(P)-binding Rossmann-like Domain"/>
    <property type="match status" value="1"/>
</dbReference>